<protein>
    <submittedName>
        <fullName evidence="2">Uncharacterized protein</fullName>
    </submittedName>
</protein>
<evidence type="ECO:0000313" key="2">
    <source>
        <dbReference type="EMBL" id="KAJ3119824.1"/>
    </source>
</evidence>
<accession>A0AAD5SZR9</accession>
<dbReference type="AlphaFoldDB" id="A0AAD5SZR9"/>
<evidence type="ECO:0000256" key="1">
    <source>
        <dbReference type="SAM" id="MobiDB-lite"/>
    </source>
</evidence>
<feature type="region of interest" description="Disordered" evidence="1">
    <location>
        <begin position="499"/>
        <end position="562"/>
    </location>
</feature>
<feature type="non-terminal residue" evidence="2">
    <location>
        <position position="609"/>
    </location>
</feature>
<comment type="caution">
    <text evidence="2">The sequence shown here is derived from an EMBL/GenBank/DDBJ whole genome shotgun (WGS) entry which is preliminary data.</text>
</comment>
<feature type="compositionally biased region" description="Polar residues" evidence="1">
    <location>
        <begin position="280"/>
        <end position="289"/>
    </location>
</feature>
<feature type="region of interest" description="Disordered" evidence="1">
    <location>
        <begin position="182"/>
        <end position="212"/>
    </location>
</feature>
<dbReference type="Proteomes" id="UP001211907">
    <property type="component" value="Unassembled WGS sequence"/>
</dbReference>
<reference evidence="2" key="1">
    <citation type="submission" date="2020-05" db="EMBL/GenBank/DDBJ databases">
        <title>Phylogenomic resolution of chytrid fungi.</title>
        <authorList>
            <person name="Stajich J.E."/>
            <person name="Amses K."/>
            <person name="Simmons R."/>
            <person name="Seto K."/>
            <person name="Myers J."/>
            <person name="Bonds A."/>
            <person name="Quandt C.A."/>
            <person name="Barry K."/>
            <person name="Liu P."/>
            <person name="Grigoriev I."/>
            <person name="Longcore J.E."/>
            <person name="James T.Y."/>
        </authorList>
    </citation>
    <scope>NUCLEOTIDE SEQUENCE</scope>
    <source>
        <strain evidence="2">JEL0513</strain>
    </source>
</reference>
<sequence length="609" mass="68416">MYSQASDAEAVKREAARLQWLKELDEQRKKNIASKKKEALERKEPQLVYSSLFETPQIRCAVAPPAEPQRENKLNLHPESRSFFLGGYTVPSATITGPRRRTLSEIKQLQTSAFFPPPLVPVAANQHPSGNTHLKSESSESEQVYSSLTDQMESNSLQQNPATYFGRIRSKFLSQEEDVAMRKQRETEEWRESLKRQIEDKKKREEEEKKKDEVAFKMWEERERAVSNSQSLLSIEKDVDRITGGPVRRSAKTIESNHHHEEMSSFEISKNNGGKGAESSVENTPSRQSKAVPLVSKIPKPVSKIPHRPNASIDIANNINYKLSSASILPPLNPISKVETSPVIKKHIDQPPDTRKSNNIEISTNLARSPSPPFDFPTRSLQIPQLSPTKKLNKILNSVKIGYDTIPDTLEKMKTKSSQVKKSGAVNKSKSRPKSAFGRTLPVPAESNQKPVSKKKLLGVNLKESSAQHFVNHQDDFRAHAQTHQEVENQDFKTILNGRKQNTASNKERPEVSNDVENNTNYGHRGISTKQPLPEKVLPAGTSTGRSLTKAEYTPHGTLRPPWGTNDFELSQTFAAQAVMNLDDNSTRPPWGIDYDVPVRVVGRERIVG</sequence>
<organism evidence="2 3">
    <name type="scientific">Physocladia obscura</name>
    <dbReference type="NCBI Taxonomy" id="109957"/>
    <lineage>
        <taxon>Eukaryota</taxon>
        <taxon>Fungi</taxon>
        <taxon>Fungi incertae sedis</taxon>
        <taxon>Chytridiomycota</taxon>
        <taxon>Chytridiomycota incertae sedis</taxon>
        <taxon>Chytridiomycetes</taxon>
        <taxon>Chytridiales</taxon>
        <taxon>Chytriomycetaceae</taxon>
        <taxon>Physocladia</taxon>
    </lineage>
</organism>
<name>A0AAD5SZR9_9FUNG</name>
<gene>
    <name evidence="2" type="ORF">HK100_000146</name>
</gene>
<feature type="region of interest" description="Disordered" evidence="1">
    <location>
        <begin position="414"/>
        <end position="451"/>
    </location>
</feature>
<evidence type="ECO:0000313" key="3">
    <source>
        <dbReference type="Proteomes" id="UP001211907"/>
    </source>
</evidence>
<keyword evidence="3" id="KW-1185">Reference proteome</keyword>
<feature type="region of interest" description="Disordered" evidence="1">
    <location>
        <begin position="243"/>
        <end position="293"/>
    </location>
</feature>
<dbReference type="EMBL" id="JADGJH010001021">
    <property type="protein sequence ID" value="KAJ3119824.1"/>
    <property type="molecule type" value="Genomic_DNA"/>
</dbReference>
<proteinExistence type="predicted"/>